<accession>A0A2U1Q329</accession>
<name>A0A2U1Q329_ARTAN</name>
<dbReference type="PANTHER" id="PTHR23509:SF10">
    <property type="entry name" value="LD21067P"/>
    <property type="match status" value="1"/>
</dbReference>
<dbReference type="OrthoDB" id="431378at2759"/>
<evidence type="ECO:0000259" key="3">
    <source>
        <dbReference type="PROSITE" id="PS51043"/>
    </source>
</evidence>
<evidence type="ECO:0000313" key="5">
    <source>
        <dbReference type="Proteomes" id="UP000245207"/>
    </source>
</evidence>
<evidence type="ECO:0000256" key="1">
    <source>
        <dbReference type="SAM" id="Coils"/>
    </source>
</evidence>
<reference evidence="4 5" key="1">
    <citation type="journal article" date="2018" name="Mol. Plant">
        <title>The genome of Artemisia annua provides insight into the evolution of Asteraceae family and artemisinin biosynthesis.</title>
        <authorList>
            <person name="Shen Q."/>
            <person name="Zhang L."/>
            <person name="Liao Z."/>
            <person name="Wang S."/>
            <person name="Yan T."/>
            <person name="Shi P."/>
            <person name="Liu M."/>
            <person name="Fu X."/>
            <person name="Pan Q."/>
            <person name="Wang Y."/>
            <person name="Lv Z."/>
            <person name="Lu X."/>
            <person name="Zhang F."/>
            <person name="Jiang W."/>
            <person name="Ma Y."/>
            <person name="Chen M."/>
            <person name="Hao X."/>
            <person name="Li L."/>
            <person name="Tang Y."/>
            <person name="Lv G."/>
            <person name="Zhou Y."/>
            <person name="Sun X."/>
            <person name="Brodelius P.E."/>
            <person name="Rose J.K.C."/>
            <person name="Tang K."/>
        </authorList>
    </citation>
    <scope>NUCLEOTIDE SEQUENCE [LARGE SCALE GENOMIC DNA]</scope>
    <source>
        <strain evidence="5">cv. Huhao1</strain>
        <tissue evidence="4">Leaf</tissue>
    </source>
</reference>
<dbReference type="InterPro" id="IPR004177">
    <property type="entry name" value="DDHD_dom"/>
</dbReference>
<dbReference type="InterPro" id="IPR058055">
    <property type="entry name" value="PA-PLA1"/>
</dbReference>
<evidence type="ECO:0000256" key="2">
    <source>
        <dbReference type="SAM" id="MobiDB-lite"/>
    </source>
</evidence>
<dbReference type="Pfam" id="PF02862">
    <property type="entry name" value="DDHD"/>
    <property type="match status" value="2"/>
</dbReference>
<feature type="coiled-coil region" evidence="1">
    <location>
        <begin position="548"/>
        <end position="575"/>
    </location>
</feature>
<dbReference type="InterPro" id="IPR057826">
    <property type="entry name" value="WWE_C20G8.02"/>
</dbReference>
<feature type="compositionally biased region" description="Basic and acidic residues" evidence="2">
    <location>
        <begin position="278"/>
        <end position="287"/>
    </location>
</feature>
<evidence type="ECO:0000313" key="4">
    <source>
        <dbReference type="EMBL" id="PWA92424.1"/>
    </source>
</evidence>
<organism evidence="4 5">
    <name type="scientific">Artemisia annua</name>
    <name type="common">Sweet wormwood</name>
    <dbReference type="NCBI Taxonomy" id="35608"/>
    <lineage>
        <taxon>Eukaryota</taxon>
        <taxon>Viridiplantae</taxon>
        <taxon>Streptophyta</taxon>
        <taxon>Embryophyta</taxon>
        <taxon>Tracheophyta</taxon>
        <taxon>Spermatophyta</taxon>
        <taxon>Magnoliopsida</taxon>
        <taxon>eudicotyledons</taxon>
        <taxon>Gunneridae</taxon>
        <taxon>Pentapetalae</taxon>
        <taxon>asterids</taxon>
        <taxon>campanulids</taxon>
        <taxon>Asterales</taxon>
        <taxon>Asteraceae</taxon>
        <taxon>Asteroideae</taxon>
        <taxon>Anthemideae</taxon>
        <taxon>Artemisiinae</taxon>
        <taxon>Artemisia</taxon>
    </lineage>
</organism>
<dbReference type="GO" id="GO:0005737">
    <property type="term" value="C:cytoplasm"/>
    <property type="evidence" value="ECO:0007669"/>
    <property type="project" value="TreeGrafter"/>
</dbReference>
<dbReference type="AlphaFoldDB" id="A0A2U1Q329"/>
<dbReference type="GO" id="GO:0004620">
    <property type="term" value="F:phospholipase activity"/>
    <property type="evidence" value="ECO:0007669"/>
    <property type="project" value="TreeGrafter"/>
</dbReference>
<dbReference type="PANTHER" id="PTHR23509">
    <property type="entry name" value="PA-PL1 PHOSPHOLIPASE FAMILY"/>
    <property type="match status" value="1"/>
</dbReference>
<dbReference type="STRING" id="35608.A0A2U1Q329"/>
<feature type="domain" description="DDHD" evidence="3">
    <location>
        <begin position="616"/>
        <end position="815"/>
    </location>
</feature>
<dbReference type="Pfam" id="PF23463">
    <property type="entry name" value="WWE_2"/>
    <property type="match status" value="1"/>
</dbReference>
<proteinExistence type="predicted"/>
<dbReference type="InterPro" id="IPR029058">
    <property type="entry name" value="AB_hydrolase_fold"/>
</dbReference>
<dbReference type="GO" id="GO:0046872">
    <property type="term" value="F:metal ion binding"/>
    <property type="evidence" value="ECO:0007669"/>
    <property type="project" value="InterPro"/>
</dbReference>
<comment type="caution">
    <text evidence="4">The sequence shown here is derived from an EMBL/GenBank/DDBJ whole genome shotgun (WGS) entry which is preliminary data.</text>
</comment>
<gene>
    <name evidence="4" type="ORF">CTI12_AA080640</name>
</gene>
<dbReference type="EMBL" id="PKPP01000465">
    <property type="protein sequence ID" value="PWA92424.1"/>
    <property type="molecule type" value="Genomic_DNA"/>
</dbReference>
<keyword evidence="5" id="KW-1185">Reference proteome</keyword>
<feature type="region of interest" description="Disordered" evidence="2">
    <location>
        <begin position="268"/>
        <end position="287"/>
    </location>
</feature>
<sequence>MGESVEGGTLRNTASNIRKLADEIEQFEGRKKYLARTGSPSDGGDVRWYFRKVAMDKNEVAASVPRAETVEKSDYFRFSMRDSLAIEASFLQQEEELLSIWWKEYAECSEGPKGSPASVSTPDSLLKPFPLGKPFTDEEERVGVPVKGGLYEVDLVRRHCFPVYWDGDNRRVLRGHWFARKAGSLDWLPLREDVAEQLEFAYHGRVWRRRTFQPSGLFASRVDMQGSRGLHALFTGEDDTWEAWLNVDASGFSSIVKFGGTGIKLRRGYAPSHAPKPTQDELRQQKEEDMDDYCSQVPVRHLVFMVHGIGQRLQKANLVDDVGIFRHLTASLAEQHLTTHQRRTQRVLFIPCQWRKNLKLSGESAVEKCTLPGVRGLRVTLSATVHDVLYYMSPIYCQDIIDSVSNQLNMLYRKFLKRNPGYDGKISLYGHSLGSVLSYDILCHQETLTSPFPMEWIYKDKLKYEASTPNGVKSSSSNTQGKDFNAIIGRIENPMVTTDSKKLDQVGLGSDPGPREMVSEDNGVDDCTCTHSEVLASDLNQVYEEIGQRDENTTIKSLKKEIDLLNARIKELELHNAQGDRQEVKTMNNESFSNGSSSRKNDTLKSYTPLIKYTKLEFKVDTFFAVGSPLGVFLSLRNVRLGVGEGKDYWNNENIIEEMPSCRQMFNIFHPFDPVAYRVEPLVCKDYVNTRPVIIPYHKGGKRLHIGFQEFVEDVASSSQVVMDRMSLVKGKVLALCQVKDGDCVGAETSENPKVVERSYGSLMLEKLTGSEDGRIDHVLQDKTFQHQYISAVGAHTNYWKDLDTALFILKHLYRDIPDEPDTPDDFMANEINQGTDDSNGWYNTEEAAEEELPLTFSNTKIVSTKDSRKSIKSSVERSLNASGKRRKKNCTTCKSSMNDHNQEKCNAIKAQIAAKKASEKAAAKEMKQKARLAAKNAKLAEKTAARKAKLTEKTACVVT</sequence>
<dbReference type="SMART" id="SM01127">
    <property type="entry name" value="DDHD"/>
    <property type="match status" value="1"/>
</dbReference>
<dbReference type="PROSITE" id="PS51043">
    <property type="entry name" value="DDHD"/>
    <property type="match status" value="1"/>
</dbReference>
<dbReference type="SUPFAM" id="SSF53474">
    <property type="entry name" value="alpha/beta-Hydrolases"/>
    <property type="match status" value="1"/>
</dbReference>
<keyword evidence="1" id="KW-0175">Coiled coil</keyword>
<protein>
    <recommendedName>
        <fullName evidence="3">DDHD domain-containing protein</fullName>
    </recommendedName>
</protein>
<dbReference type="Proteomes" id="UP000245207">
    <property type="component" value="Unassembled WGS sequence"/>
</dbReference>